<proteinExistence type="predicted"/>
<evidence type="ECO:0000313" key="2">
    <source>
        <dbReference type="Proteomes" id="UP000255165"/>
    </source>
</evidence>
<organism evidence="1 2">
    <name type="scientific">Cupriavidus lacunae</name>
    <dbReference type="NCBI Taxonomy" id="2666307"/>
    <lineage>
        <taxon>Bacteria</taxon>
        <taxon>Pseudomonadati</taxon>
        <taxon>Pseudomonadota</taxon>
        <taxon>Betaproteobacteria</taxon>
        <taxon>Burkholderiales</taxon>
        <taxon>Burkholderiaceae</taxon>
        <taxon>Cupriavidus</taxon>
    </lineage>
</organism>
<dbReference type="AlphaFoldDB" id="A0A370NAH8"/>
<reference evidence="2" key="1">
    <citation type="submission" date="2018-06" db="EMBL/GenBank/DDBJ databases">
        <authorList>
            <person name="Feng T."/>
            <person name="Jeon C.O."/>
        </authorList>
    </citation>
    <scope>NUCLEOTIDE SEQUENCE [LARGE SCALE GENOMIC DNA]</scope>
    <source>
        <strain evidence="2">S23</strain>
    </source>
</reference>
<evidence type="ECO:0000313" key="1">
    <source>
        <dbReference type="EMBL" id="RDK02602.1"/>
    </source>
</evidence>
<dbReference type="RefSeq" id="WP_115216651.1">
    <property type="nucleotide sequence ID" value="NZ_QKWJ01000135.1"/>
</dbReference>
<keyword evidence="2" id="KW-1185">Reference proteome</keyword>
<protein>
    <submittedName>
        <fullName evidence="1">Uncharacterized protein</fullName>
    </submittedName>
</protein>
<comment type="caution">
    <text evidence="1">The sequence shown here is derived from an EMBL/GenBank/DDBJ whole genome shotgun (WGS) entry which is preliminary data.</text>
</comment>
<gene>
    <name evidence="1" type="ORF">DN412_40400</name>
</gene>
<sequence>MFKYAPLGLPSVEDICQGATEHYELRRGRPKAGGTDVGRLHTIKAMLPEILFDYLSVRLNGPKAAGKMMGRRRQYRCMPESVQSFAA</sequence>
<dbReference type="Gene3D" id="3.30.1050.10">
    <property type="entry name" value="SCP2 sterol-binding domain"/>
    <property type="match status" value="1"/>
</dbReference>
<accession>A0A370NAH8</accession>
<name>A0A370NAH8_9BURK</name>
<dbReference type="EMBL" id="QKWJ01000135">
    <property type="protein sequence ID" value="RDK02602.1"/>
    <property type="molecule type" value="Genomic_DNA"/>
</dbReference>
<dbReference type="Proteomes" id="UP000255165">
    <property type="component" value="Unassembled WGS sequence"/>
</dbReference>
<dbReference type="InterPro" id="IPR036527">
    <property type="entry name" value="SCP2_sterol-bd_dom_sf"/>
</dbReference>